<dbReference type="Gene3D" id="2.40.160.20">
    <property type="match status" value="1"/>
</dbReference>
<evidence type="ECO:0000313" key="5">
    <source>
        <dbReference type="EMBL" id="SKA83169.1"/>
    </source>
</evidence>
<dbReference type="GO" id="GO:0009279">
    <property type="term" value="C:cell outer membrane"/>
    <property type="evidence" value="ECO:0007669"/>
    <property type="project" value="InterPro"/>
</dbReference>
<keyword evidence="5" id="KW-0472">Membrane</keyword>
<dbReference type="Proteomes" id="UP000190460">
    <property type="component" value="Unassembled WGS sequence"/>
</dbReference>
<keyword evidence="3" id="KW-0732">Signal</keyword>
<keyword evidence="6" id="KW-1185">Reference proteome</keyword>
<evidence type="ECO:0000256" key="3">
    <source>
        <dbReference type="SAM" id="SignalP"/>
    </source>
</evidence>
<keyword evidence="2" id="KW-0406">Ion transport</keyword>
<dbReference type="OrthoDB" id="5786186at2"/>
<accession>A0A1T4X0Y4</accession>
<dbReference type="GO" id="GO:0046930">
    <property type="term" value="C:pore complex"/>
    <property type="evidence" value="ECO:0007669"/>
    <property type="project" value="UniProtKB-KW"/>
</dbReference>
<feature type="domain" description="Outer membrane protein OmpA-like transmembrane" evidence="4">
    <location>
        <begin position="51"/>
        <end position="203"/>
    </location>
</feature>
<feature type="signal peptide" evidence="3">
    <location>
        <begin position="1"/>
        <end position="25"/>
    </location>
</feature>
<dbReference type="EMBL" id="FUYB01000011">
    <property type="protein sequence ID" value="SKA83169.1"/>
    <property type="molecule type" value="Genomic_DNA"/>
</dbReference>
<evidence type="ECO:0000256" key="1">
    <source>
        <dbReference type="ARBA" id="ARBA00005710"/>
    </source>
</evidence>
<dbReference type="SUPFAM" id="SSF56925">
    <property type="entry name" value="OMPA-like"/>
    <property type="match status" value="1"/>
</dbReference>
<reference evidence="5 6" key="1">
    <citation type="submission" date="2017-02" db="EMBL/GenBank/DDBJ databases">
        <authorList>
            <person name="Peterson S.W."/>
        </authorList>
    </citation>
    <scope>NUCLEOTIDE SEQUENCE [LARGE SCALE GENOMIC DNA]</scope>
    <source>
        <strain evidence="5 6">ATCC 49788</strain>
    </source>
</reference>
<sequence>MFTKSAIAASMLLGLGLVISANLEAGGSYQKQNWGIAQPTHFYGGASLGLANQGEFEEGTTAAGKLYGGVKLNRLFGAEFGYMKLGEVESTALEGRLSTNLKSDTSAFYAAGLGYLPVAPNLELMGKLGAISWSQDSSKEIPLIEERSSQSETGISPLLGVGAQYRVGQNMHLRGEWERAFSAGAADTEFETDVDLFTLGVTFSTL</sequence>
<dbReference type="RefSeq" id="WP_078922836.1">
    <property type="nucleotide sequence ID" value="NZ_FUYB01000011.1"/>
</dbReference>
<gene>
    <name evidence="5" type="ORF">SAMN02745130_02365</name>
</gene>
<keyword evidence="2" id="KW-0626">Porin</keyword>
<keyword evidence="2" id="KW-0813">Transport</keyword>
<name>A0A1T4X0Y4_9GAMM</name>
<protein>
    <submittedName>
        <fullName evidence="5">OmpA-like transmembrane domain-containing protein</fullName>
    </submittedName>
</protein>
<organism evidence="5 6">
    <name type="scientific">Thiothrix eikelboomii</name>
    <dbReference type="NCBI Taxonomy" id="92487"/>
    <lineage>
        <taxon>Bacteria</taxon>
        <taxon>Pseudomonadati</taxon>
        <taxon>Pseudomonadota</taxon>
        <taxon>Gammaproteobacteria</taxon>
        <taxon>Thiotrichales</taxon>
        <taxon>Thiotrichaceae</taxon>
        <taxon>Thiothrix</taxon>
    </lineage>
</organism>
<dbReference type="AlphaFoldDB" id="A0A1T4X0Y4"/>
<evidence type="ECO:0000313" key="6">
    <source>
        <dbReference type="Proteomes" id="UP000190460"/>
    </source>
</evidence>
<dbReference type="InterPro" id="IPR011250">
    <property type="entry name" value="OMP/PagP_B-barrel"/>
</dbReference>
<dbReference type="InterPro" id="IPR000498">
    <property type="entry name" value="OmpA-like_TM_dom"/>
</dbReference>
<dbReference type="GO" id="GO:0015288">
    <property type="term" value="F:porin activity"/>
    <property type="evidence" value="ECO:0007669"/>
    <property type="project" value="UniProtKB-KW"/>
</dbReference>
<feature type="chain" id="PRO_5013227776" evidence="3">
    <location>
        <begin position="26"/>
        <end position="206"/>
    </location>
</feature>
<evidence type="ECO:0000256" key="2">
    <source>
        <dbReference type="ARBA" id="ARBA00023114"/>
    </source>
</evidence>
<dbReference type="Pfam" id="PF01389">
    <property type="entry name" value="OmpA_membrane"/>
    <property type="match status" value="1"/>
</dbReference>
<dbReference type="STRING" id="92487.SAMN02745130_02365"/>
<proteinExistence type="inferred from homology"/>
<comment type="similarity">
    <text evidence="1">Belongs to the outer membrane OOP (TC 1.B.6) superfamily. OmpA family.</text>
</comment>
<evidence type="ECO:0000259" key="4">
    <source>
        <dbReference type="Pfam" id="PF01389"/>
    </source>
</evidence>
<keyword evidence="5" id="KW-0812">Transmembrane</keyword>